<organism evidence="2 3">
    <name type="scientific">Geomesophilobacter sediminis</name>
    <dbReference type="NCBI Taxonomy" id="2798584"/>
    <lineage>
        <taxon>Bacteria</taxon>
        <taxon>Pseudomonadati</taxon>
        <taxon>Thermodesulfobacteriota</taxon>
        <taxon>Desulfuromonadia</taxon>
        <taxon>Geobacterales</taxon>
        <taxon>Geobacteraceae</taxon>
        <taxon>Geomesophilobacter</taxon>
    </lineage>
</organism>
<dbReference type="PANTHER" id="PTHR22916:SF65">
    <property type="entry name" value="SLR1065 PROTEIN"/>
    <property type="match status" value="1"/>
</dbReference>
<dbReference type="GO" id="GO:0016758">
    <property type="term" value="F:hexosyltransferase activity"/>
    <property type="evidence" value="ECO:0007669"/>
    <property type="project" value="UniProtKB-ARBA"/>
</dbReference>
<dbReference type="Proteomes" id="UP000636888">
    <property type="component" value="Unassembled WGS sequence"/>
</dbReference>
<dbReference type="InterPro" id="IPR001173">
    <property type="entry name" value="Glyco_trans_2-like"/>
</dbReference>
<reference evidence="2" key="1">
    <citation type="submission" date="2020-12" db="EMBL/GenBank/DDBJ databases">
        <title>Geomonas sp. Red875, isolated from river sediment.</title>
        <authorList>
            <person name="Xu Z."/>
            <person name="Zhang Z."/>
            <person name="Masuda Y."/>
            <person name="Itoh H."/>
            <person name="Senoo K."/>
        </authorList>
    </citation>
    <scope>NUCLEOTIDE SEQUENCE</scope>
    <source>
        <strain evidence="2">Red875</strain>
    </source>
</reference>
<accession>A0A8J7M1Q7</accession>
<dbReference type="CDD" id="cd06433">
    <property type="entry name" value="GT_2_WfgS_like"/>
    <property type="match status" value="1"/>
</dbReference>
<dbReference type="SUPFAM" id="SSF53448">
    <property type="entry name" value="Nucleotide-diphospho-sugar transferases"/>
    <property type="match status" value="1"/>
</dbReference>
<dbReference type="Pfam" id="PF00535">
    <property type="entry name" value="Glycos_transf_2"/>
    <property type="match status" value="1"/>
</dbReference>
<evidence type="ECO:0000313" key="3">
    <source>
        <dbReference type="Proteomes" id="UP000636888"/>
    </source>
</evidence>
<dbReference type="AlphaFoldDB" id="A0A8J7M1Q7"/>
<proteinExistence type="predicted"/>
<comment type="caution">
    <text evidence="2">The sequence shown here is derived from an EMBL/GenBank/DDBJ whole genome shotgun (WGS) entry which is preliminary data.</text>
</comment>
<dbReference type="Gene3D" id="3.90.550.10">
    <property type="entry name" value="Spore Coat Polysaccharide Biosynthesis Protein SpsA, Chain A"/>
    <property type="match status" value="1"/>
</dbReference>
<protein>
    <submittedName>
        <fullName evidence="2">Glycosyltransferase</fullName>
    </submittedName>
</protein>
<evidence type="ECO:0000313" key="2">
    <source>
        <dbReference type="EMBL" id="MBJ6727032.1"/>
    </source>
</evidence>
<sequence length="283" mass="32490">MKLTVITPVYNGERFIRQCLDNVIAQDCPGVEHLVLDGCSKDGTVAILEEYATRYPHLRWISEPDQGQSDAMNKGIRLAAGEVISFLNVDDFYESGALRRVVELFRTLPEPSLLVGNCKVIDDDGALLFINKPARLKLAELLVGPEVNPWPINPAAYFYHRSLHGQVGPYDVNEHYALDLEFLLRAVQKAQVRYVDETFGYFRLIRGTKTFSDWEAGSNVGRCQTLLLRYRKDLPPLLRHGFPVYRLGQKLRHWSGYVVDPKRFFEVLSRKIERKIRKVKRIA</sequence>
<dbReference type="InterPro" id="IPR029044">
    <property type="entry name" value="Nucleotide-diphossugar_trans"/>
</dbReference>
<keyword evidence="3" id="KW-1185">Reference proteome</keyword>
<gene>
    <name evidence="2" type="ORF">JFN93_20160</name>
</gene>
<feature type="domain" description="Glycosyltransferase 2-like" evidence="1">
    <location>
        <begin position="4"/>
        <end position="123"/>
    </location>
</feature>
<dbReference type="PANTHER" id="PTHR22916">
    <property type="entry name" value="GLYCOSYLTRANSFERASE"/>
    <property type="match status" value="1"/>
</dbReference>
<name>A0A8J7M1Q7_9BACT</name>
<dbReference type="RefSeq" id="WP_199385949.1">
    <property type="nucleotide sequence ID" value="NZ_JAEMHM010000019.1"/>
</dbReference>
<evidence type="ECO:0000259" key="1">
    <source>
        <dbReference type="Pfam" id="PF00535"/>
    </source>
</evidence>
<dbReference type="EMBL" id="JAEMHM010000019">
    <property type="protein sequence ID" value="MBJ6727032.1"/>
    <property type="molecule type" value="Genomic_DNA"/>
</dbReference>